<evidence type="ECO:0000256" key="1">
    <source>
        <dbReference type="SAM" id="Phobius"/>
    </source>
</evidence>
<proteinExistence type="predicted"/>
<feature type="transmembrane region" description="Helical" evidence="1">
    <location>
        <begin position="52"/>
        <end position="74"/>
    </location>
</feature>
<gene>
    <name evidence="2" type="ORF">CP99DC5_1156</name>
</gene>
<reference evidence="2 3" key="1">
    <citation type="submission" date="2013-04" db="EMBL/GenBank/DDBJ databases">
        <title>Genome sequence of Chlamydia psittaci 99DC5.</title>
        <authorList>
            <person name="Huot-Creasy H."/>
            <person name="McCracken C.L."/>
            <person name="Humphries M."/>
            <person name="Sachse K."/>
            <person name="Laroucau K."/>
            <person name="Bavoil P."/>
            <person name="Myers G.S."/>
        </authorList>
    </citation>
    <scope>NUCLEOTIDE SEQUENCE [LARGE SCALE GENOMIC DNA]</scope>
    <source>
        <strain evidence="2 3">99DC5</strain>
    </source>
</reference>
<keyword evidence="3" id="KW-1185">Reference proteome</keyword>
<keyword evidence="1" id="KW-0812">Transmembrane</keyword>
<protein>
    <submittedName>
        <fullName evidence="2">Membrane protein</fullName>
    </submittedName>
</protein>
<evidence type="ECO:0000313" key="2">
    <source>
        <dbReference type="EMBL" id="EPJ29562.1"/>
    </source>
</evidence>
<dbReference type="Proteomes" id="UP000014627">
    <property type="component" value="Unassembled WGS sequence"/>
</dbReference>
<keyword evidence="1" id="KW-0472">Membrane</keyword>
<evidence type="ECO:0000313" key="3">
    <source>
        <dbReference type="Proteomes" id="UP000014627"/>
    </source>
</evidence>
<dbReference type="EMBL" id="ATLC01000031">
    <property type="protein sequence ID" value="EPJ29562.1"/>
    <property type="molecule type" value="Genomic_DNA"/>
</dbReference>
<accession>A0ABP2X5N3</accession>
<comment type="caution">
    <text evidence="2">The sequence shown here is derived from an EMBL/GenBank/DDBJ whole genome shotgun (WGS) entry which is preliminary data.</text>
</comment>
<organism evidence="2 3">
    <name type="scientific">Chlamydia psittaci 99DC5</name>
    <dbReference type="NCBI Taxonomy" id="1112251"/>
    <lineage>
        <taxon>Bacteria</taxon>
        <taxon>Pseudomonadati</taxon>
        <taxon>Chlamydiota</taxon>
        <taxon>Chlamydiia</taxon>
        <taxon>Chlamydiales</taxon>
        <taxon>Chlamydiaceae</taxon>
        <taxon>Chlamydia/Chlamydophila group</taxon>
        <taxon>Chlamydia</taxon>
    </lineage>
</organism>
<keyword evidence="1" id="KW-1133">Transmembrane helix</keyword>
<sequence>MVISRLLMRCLDVGISSMGNIMMGIVAGWFRIVGVANKVNRFSFILVVSGYWGFAYEGFFVGGVGSNVCLAVLIV</sequence>
<name>A0ABP2X5N3_CHLPS</name>
<feature type="transmembrane region" description="Helical" evidence="1">
    <location>
        <begin position="12"/>
        <end position="32"/>
    </location>
</feature>